<dbReference type="AlphaFoldDB" id="A0A1Q5ZY37"/>
<dbReference type="SUPFAM" id="SSF46689">
    <property type="entry name" value="Homeodomain-like"/>
    <property type="match status" value="1"/>
</dbReference>
<dbReference type="InterPro" id="IPR036271">
    <property type="entry name" value="Tet_transcr_reg_TetR-rel_C_sf"/>
</dbReference>
<sequence>MTKGQITRNMIIERSAPVFNKKGIAGTSISEFMEVTGLAKGGIYRNFESKDEISTEAFNFLCNQLSEGISGVVKVKVTAKDKLFALLDFYRDVLVINDGGCPLLNFGAEADDTNLVIRKLAGEKIKALQARISGLVDSGISAGEFNSGTNSSHFAV</sequence>
<dbReference type="InterPro" id="IPR009057">
    <property type="entry name" value="Homeodomain-like_sf"/>
</dbReference>
<feature type="DNA-binding region" description="H-T-H motif" evidence="4">
    <location>
        <begin position="28"/>
        <end position="47"/>
    </location>
</feature>
<dbReference type="Pfam" id="PF16925">
    <property type="entry name" value="TetR_C_13"/>
    <property type="match status" value="1"/>
</dbReference>
<evidence type="ECO:0000256" key="1">
    <source>
        <dbReference type="ARBA" id="ARBA00023015"/>
    </source>
</evidence>
<dbReference type="Proteomes" id="UP000186720">
    <property type="component" value="Unassembled WGS sequence"/>
</dbReference>
<organism evidence="6 7">
    <name type="scientific">Mucilaginibacter polytrichastri</name>
    <dbReference type="NCBI Taxonomy" id="1302689"/>
    <lineage>
        <taxon>Bacteria</taxon>
        <taxon>Pseudomonadati</taxon>
        <taxon>Bacteroidota</taxon>
        <taxon>Sphingobacteriia</taxon>
        <taxon>Sphingobacteriales</taxon>
        <taxon>Sphingobacteriaceae</taxon>
        <taxon>Mucilaginibacter</taxon>
    </lineage>
</organism>
<feature type="domain" description="HTH tetR-type" evidence="5">
    <location>
        <begin position="5"/>
        <end position="65"/>
    </location>
</feature>
<evidence type="ECO:0000259" key="5">
    <source>
        <dbReference type="PROSITE" id="PS50977"/>
    </source>
</evidence>
<dbReference type="EMBL" id="MPPL01000001">
    <property type="protein sequence ID" value="OKS86685.1"/>
    <property type="molecule type" value="Genomic_DNA"/>
</dbReference>
<dbReference type="STRING" id="1302689.RG47T_2142"/>
<dbReference type="SUPFAM" id="SSF48498">
    <property type="entry name" value="Tetracyclin repressor-like, C-terminal domain"/>
    <property type="match status" value="1"/>
</dbReference>
<dbReference type="Pfam" id="PF00440">
    <property type="entry name" value="TetR_N"/>
    <property type="match status" value="1"/>
</dbReference>
<dbReference type="PROSITE" id="PS50977">
    <property type="entry name" value="HTH_TETR_2"/>
    <property type="match status" value="1"/>
</dbReference>
<dbReference type="PANTHER" id="PTHR47506:SF3">
    <property type="entry name" value="HTH-TYPE TRANSCRIPTIONAL REGULATOR LMRA"/>
    <property type="match status" value="1"/>
</dbReference>
<name>A0A1Q5ZY37_9SPHI</name>
<evidence type="ECO:0000313" key="6">
    <source>
        <dbReference type="EMBL" id="OKS86685.1"/>
    </source>
</evidence>
<evidence type="ECO:0000313" key="7">
    <source>
        <dbReference type="Proteomes" id="UP000186720"/>
    </source>
</evidence>
<dbReference type="InterPro" id="IPR001647">
    <property type="entry name" value="HTH_TetR"/>
</dbReference>
<gene>
    <name evidence="6" type="ORF">RG47T_2142</name>
</gene>
<evidence type="ECO:0000256" key="3">
    <source>
        <dbReference type="ARBA" id="ARBA00023163"/>
    </source>
</evidence>
<dbReference type="InterPro" id="IPR011075">
    <property type="entry name" value="TetR_C"/>
</dbReference>
<evidence type="ECO:0000256" key="4">
    <source>
        <dbReference type="PROSITE-ProRule" id="PRU00335"/>
    </source>
</evidence>
<dbReference type="GO" id="GO:0003677">
    <property type="term" value="F:DNA binding"/>
    <property type="evidence" value="ECO:0007669"/>
    <property type="project" value="UniProtKB-UniRule"/>
</dbReference>
<comment type="caution">
    <text evidence="6">The sequence shown here is derived from an EMBL/GenBank/DDBJ whole genome shotgun (WGS) entry which is preliminary data.</text>
</comment>
<keyword evidence="2 4" id="KW-0238">DNA-binding</keyword>
<keyword evidence="3" id="KW-0804">Transcription</keyword>
<dbReference type="PANTHER" id="PTHR47506">
    <property type="entry name" value="TRANSCRIPTIONAL REGULATORY PROTEIN"/>
    <property type="match status" value="1"/>
</dbReference>
<keyword evidence="7" id="KW-1185">Reference proteome</keyword>
<protein>
    <recommendedName>
        <fullName evidence="5">HTH tetR-type domain-containing protein</fullName>
    </recommendedName>
</protein>
<evidence type="ECO:0000256" key="2">
    <source>
        <dbReference type="ARBA" id="ARBA00023125"/>
    </source>
</evidence>
<reference evidence="6 7" key="1">
    <citation type="submission" date="2016-11" db="EMBL/GenBank/DDBJ databases">
        <title>Whole Genome Sequencing of Mucilaginibacter polytrichastri RG4-7(T) isolated from the moss sample.</title>
        <authorList>
            <person name="Li Y."/>
        </authorList>
    </citation>
    <scope>NUCLEOTIDE SEQUENCE [LARGE SCALE GENOMIC DNA]</scope>
    <source>
        <strain evidence="6 7">RG4-7</strain>
    </source>
</reference>
<keyword evidence="1" id="KW-0805">Transcription regulation</keyword>
<accession>A0A1Q5ZY37</accession>
<proteinExistence type="predicted"/>
<dbReference type="Gene3D" id="1.10.357.10">
    <property type="entry name" value="Tetracycline Repressor, domain 2"/>
    <property type="match status" value="1"/>
</dbReference>